<evidence type="ECO:0000259" key="7">
    <source>
        <dbReference type="Pfam" id="PF04542"/>
    </source>
</evidence>
<name>A0ABU5RP42_9PSEU</name>
<dbReference type="RefSeq" id="WP_323337245.1">
    <property type="nucleotide sequence ID" value="NZ_JAYFSI010000022.1"/>
</dbReference>
<dbReference type="SUPFAM" id="SSF88659">
    <property type="entry name" value="Sigma3 and sigma4 domains of RNA polymerase sigma factors"/>
    <property type="match status" value="1"/>
</dbReference>
<dbReference type="PANTHER" id="PTHR43133:SF61">
    <property type="entry name" value="ECF RNA POLYMERASE SIGMA FACTOR SIGC"/>
    <property type="match status" value="1"/>
</dbReference>
<dbReference type="Pfam" id="PF08281">
    <property type="entry name" value="Sigma70_r4_2"/>
    <property type="match status" value="1"/>
</dbReference>
<dbReference type="EMBL" id="JAYFSI010000022">
    <property type="protein sequence ID" value="MEA5367329.1"/>
    <property type="molecule type" value="Genomic_DNA"/>
</dbReference>
<dbReference type="InterPro" id="IPR039425">
    <property type="entry name" value="RNA_pol_sigma-70-like"/>
</dbReference>
<evidence type="ECO:0000313" key="10">
    <source>
        <dbReference type="Proteomes" id="UP001304298"/>
    </source>
</evidence>
<dbReference type="Gene3D" id="1.10.1740.10">
    <property type="match status" value="1"/>
</dbReference>
<dbReference type="SUPFAM" id="SSF88946">
    <property type="entry name" value="Sigma2 domain of RNA polymerase sigma factors"/>
    <property type="match status" value="1"/>
</dbReference>
<evidence type="ECO:0000256" key="5">
    <source>
        <dbReference type="ARBA" id="ARBA00023163"/>
    </source>
</evidence>
<gene>
    <name evidence="9" type="ORF">VA596_47915</name>
</gene>
<evidence type="ECO:0000259" key="8">
    <source>
        <dbReference type="Pfam" id="PF08281"/>
    </source>
</evidence>
<evidence type="ECO:0000256" key="3">
    <source>
        <dbReference type="ARBA" id="ARBA00023082"/>
    </source>
</evidence>
<dbReference type="PROSITE" id="PS01063">
    <property type="entry name" value="SIGMA70_ECF"/>
    <property type="match status" value="1"/>
</dbReference>
<evidence type="ECO:0000256" key="1">
    <source>
        <dbReference type="ARBA" id="ARBA00010641"/>
    </source>
</evidence>
<evidence type="ECO:0000256" key="4">
    <source>
        <dbReference type="ARBA" id="ARBA00023125"/>
    </source>
</evidence>
<dbReference type="Pfam" id="PF04542">
    <property type="entry name" value="Sigma70_r2"/>
    <property type="match status" value="1"/>
</dbReference>
<dbReference type="InterPro" id="IPR013324">
    <property type="entry name" value="RNA_pol_sigma_r3/r4-like"/>
</dbReference>
<dbReference type="InterPro" id="IPR036388">
    <property type="entry name" value="WH-like_DNA-bd_sf"/>
</dbReference>
<dbReference type="NCBIfam" id="TIGR02937">
    <property type="entry name" value="sigma70-ECF"/>
    <property type="match status" value="1"/>
</dbReference>
<organism evidence="9 10">
    <name type="scientific">Amycolatopsis heterodermiae</name>
    <dbReference type="NCBI Taxonomy" id="3110235"/>
    <lineage>
        <taxon>Bacteria</taxon>
        <taxon>Bacillati</taxon>
        <taxon>Actinomycetota</taxon>
        <taxon>Actinomycetes</taxon>
        <taxon>Pseudonocardiales</taxon>
        <taxon>Pseudonocardiaceae</taxon>
        <taxon>Amycolatopsis</taxon>
    </lineage>
</organism>
<keyword evidence="4 6" id="KW-0238">DNA-binding</keyword>
<comment type="caution">
    <text evidence="9">The sequence shown here is derived from an EMBL/GenBank/DDBJ whole genome shotgun (WGS) entry which is preliminary data.</text>
</comment>
<dbReference type="Gene3D" id="1.10.10.10">
    <property type="entry name" value="Winged helix-like DNA-binding domain superfamily/Winged helix DNA-binding domain"/>
    <property type="match status" value="1"/>
</dbReference>
<reference evidence="9 10" key="1">
    <citation type="submission" date="2023-12" db="EMBL/GenBank/DDBJ databases">
        <title>Amycolatopsis sp. V23-08.</title>
        <authorList>
            <person name="Somphong A."/>
        </authorList>
    </citation>
    <scope>NUCLEOTIDE SEQUENCE [LARGE SCALE GENOMIC DNA]</scope>
    <source>
        <strain evidence="9 10">V23-08</strain>
    </source>
</reference>
<dbReference type="InterPro" id="IPR000838">
    <property type="entry name" value="RNA_pol_sigma70_ECF_CS"/>
</dbReference>
<dbReference type="InterPro" id="IPR013249">
    <property type="entry name" value="RNA_pol_sigma70_r4_t2"/>
</dbReference>
<feature type="domain" description="RNA polymerase sigma-70 region 2" evidence="7">
    <location>
        <begin position="31"/>
        <end position="94"/>
    </location>
</feature>
<comment type="similarity">
    <text evidence="1 6">Belongs to the sigma-70 factor family. ECF subfamily.</text>
</comment>
<protein>
    <recommendedName>
        <fullName evidence="6">RNA polymerase sigma factor</fullName>
    </recommendedName>
</protein>
<dbReference type="InterPro" id="IPR007627">
    <property type="entry name" value="RNA_pol_sigma70_r2"/>
</dbReference>
<evidence type="ECO:0000256" key="6">
    <source>
        <dbReference type="RuleBase" id="RU000716"/>
    </source>
</evidence>
<evidence type="ECO:0000256" key="2">
    <source>
        <dbReference type="ARBA" id="ARBA00023015"/>
    </source>
</evidence>
<keyword evidence="10" id="KW-1185">Reference proteome</keyword>
<sequence length="182" mass="20102">MRSRSAEDAEITQQAQLAGRGDHRALERFLRATQPHVWRYIASLSDTQTADDLTQETYLRALGGLGRFRADSSARTWLFTIARRVVADHIRGLRARPRQAALDDWQAVAEGAAPSAFEERVVLDHLVAALEPDRRDAFVLTQTLGLSYVDAAAACDCPVGTIRSRVARARDDLTTALTVRCA</sequence>
<keyword evidence="2 6" id="KW-0805">Transcription regulation</keyword>
<dbReference type="InterPro" id="IPR013325">
    <property type="entry name" value="RNA_pol_sigma_r2"/>
</dbReference>
<dbReference type="Proteomes" id="UP001304298">
    <property type="component" value="Unassembled WGS sequence"/>
</dbReference>
<accession>A0ABU5RP42</accession>
<keyword evidence="3 6" id="KW-0731">Sigma factor</keyword>
<evidence type="ECO:0000313" key="9">
    <source>
        <dbReference type="EMBL" id="MEA5367329.1"/>
    </source>
</evidence>
<keyword evidence="5 6" id="KW-0804">Transcription</keyword>
<dbReference type="InterPro" id="IPR014284">
    <property type="entry name" value="RNA_pol_sigma-70_dom"/>
</dbReference>
<feature type="domain" description="RNA polymerase sigma factor 70 region 4 type 2" evidence="8">
    <location>
        <begin position="122"/>
        <end position="172"/>
    </location>
</feature>
<proteinExistence type="inferred from homology"/>
<dbReference type="PANTHER" id="PTHR43133">
    <property type="entry name" value="RNA POLYMERASE ECF-TYPE SIGMA FACTO"/>
    <property type="match status" value="1"/>
</dbReference>